<sequence precursor="true">MKRKNNSIKVAFLLISVFLVIIALLIKTNVISTKNNASPEVLYKNDKAIDFLVYQNTAYVNAFTIDWIQELKLIPEKQLGAIQRTNIKKNYQDFDATKLMEGTTIYTVKDRTDILLVLINDQYMPYYKYIEG</sequence>
<evidence type="ECO:0000313" key="2">
    <source>
        <dbReference type="Proteomes" id="UP000000370"/>
    </source>
</evidence>
<dbReference type="KEGG" id="cpy:Cphy_2217"/>
<keyword evidence="2" id="KW-1185">Reference proteome</keyword>
<protein>
    <submittedName>
        <fullName evidence="1">Uncharacterized protein</fullName>
    </submittedName>
</protein>
<dbReference type="eggNOG" id="ENOG503372F">
    <property type="taxonomic scope" value="Bacteria"/>
</dbReference>
<reference evidence="2" key="1">
    <citation type="submission" date="2007-11" db="EMBL/GenBank/DDBJ databases">
        <title>Complete genome sequence of Clostridium phytofermentans ISDg.</title>
        <authorList>
            <person name="Leschine S.B."/>
            <person name="Warnick T.A."/>
            <person name="Blanchard J.L."/>
            <person name="Schnell D.J."/>
            <person name="Petit E.L."/>
            <person name="LaTouf W.G."/>
            <person name="Copeland A."/>
            <person name="Lucas S."/>
            <person name="Lapidus A."/>
            <person name="Barry K."/>
            <person name="Glavina del Rio T."/>
            <person name="Dalin E."/>
            <person name="Tice H."/>
            <person name="Pitluck S."/>
            <person name="Kiss H."/>
            <person name="Brettin T."/>
            <person name="Bruce D."/>
            <person name="Detter J.C."/>
            <person name="Han C."/>
            <person name="Kuske C."/>
            <person name="Schmutz J."/>
            <person name="Larimer F."/>
            <person name="Land M."/>
            <person name="Hauser L."/>
            <person name="Kyrpides N."/>
            <person name="Kim E.A."/>
            <person name="Richardson P."/>
        </authorList>
    </citation>
    <scope>NUCLEOTIDE SEQUENCE [LARGE SCALE GENOMIC DNA]</scope>
    <source>
        <strain evidence="2">ATCC 700394 / DSM 18823 / ISDg</strain>
    </source>
</reference>
<evidence type="ECO:0000313" key="1">
    <source>
        <dbReference type="EMBL" id="ABX42583.1"/>
    </source>
</evidence>
<proteinExistence type="predicted"/>
<dbReference type="EMBL" id="CP000885">
    <property type="protein sequence ID" value="ABX42583.1"/>
    <property type="molecule type" value="Genomic_DNA"/>
</dbReference>
<gene>
    <name evidence="1" type="ordered locus">Cphy_2217</name>
</gene>
<accession>A9KK11</accession>
<dbReference type="RefSeq" id="WP_012200237.1">
    <property type="nucleotide sequence ID" value="NC_010001.1"/>
</dbReference>
<dbReference type="HOGENOM" id="CLU_1913446_0_0_9"/>
<dbReference type="STRING" id="357809.Cphy_2217"/>
<dbReference type="OrthoDB" id="1909991at2"/>
<name>A9KK11_LACP7</name>
<dbReference type="AlphaFoldDB" id="A9KK11"/>
<dbReference type="Proteomes" id="UP000000370">
    <property type="component" value="Chromosome"/>
</dbReference>
<organism evidence="1 2">
    <name type="scientific">Lachnoclostridium phytofermentans (strain ATCC 700394 / DSM 18823 / ISDg)</name>
    <name type="common">Clostridium phytofermentans</name>
    <dbReference type="NCBI Taxonomy" id="357809"/>
    <lineage>
        <taxon>Bacteria</taxon>
        <taxon>Bacillati</taxon>
        <taxon>Bacillota</taxon>
        <taxon>Clostridia</taxon>
        <taxon>Lachnospirales</taxon>
        <taxon>Lachnospiraceae</taxon>
    </lineage>
</organism>